<gene>
    <name evidence="1" type="ORF">HF576_04485</name>
</gene>
<evidence type="ECO:0000313" key="1">
    <source>
        <dbReference type="EMBL" id="NLP83095.1"/>
    </source>
</evidence>
<name>A0ABX1K9K7_9MICO</name>
<reference evidence="1 2" key="1">
    <citation type="submission" date="2020-04" db="EMBL/GenBank/DDBJ databases">
        <title>CFH 90308 Microbacterium sp.</title>
        <authorList>
            <person name="Nie G."/>
            <person name="Ming H."/>
            <person name="Xia T."/>
        </authorList>
    </citation>
    <scope>NUCLEOTIDE SEQUENCE [LARGE SCALE GENOMIC DNA]</scope>
    <source>
        <strain evidence="1 2">CFH 90308</strain>
    </source>
</reference>
<evidence type="ECO:0000313" key="2">
    <source>
        <dbReference type="Proteomes" id="UP001429745"/>
    </source>
</evidence>
<dbReference type="RefSeq" id="WP_168911537.1">
    <property type="nucleotide sequence ID" value="NZ_JABACI010000001.1"/>
</dbReference>
<sequence length="78" mass="8337">MLSLVTAAEHQYRHDVWTRDRDNALLASIREHRAAEAAAAPVVPSPVTAAPRAKRAAWPRPIGAHRGAEACTTVCATA</sequence>
<keyword evidence="2" id="KW-1185">Reference proteome</keyword>
<dbReference type="Proteomes" id="UP001429745">
    <property type="component" value="Unassembled WGS sequence"/>
</dbReference>
<organism evidence="1 2">
    <name type="scientific">Microbacterium salsuginis</name>
    <dbReference type="NCBI Taxonomy" id="2722803"/>
    <lineage>
        <taxon>Bacteria</taxon>
        <taxon>Bacillati</taxon>
        <taxon>Actinomycetota</taxon>
        <taxon>Actinomycetes</taxon>
        <taxon>Micrococcales</taxon>
        <taxon>Microbacteriaceae</taxon>
        <taxon>Microbacterium</taxon>
    </lineage>
</organism>
<accession>A0ABX1K9K7</accession>
<protein>
    <submittedName>
        <fullName evidence="1">Uncharacterized protein</fullName>
    </submittedName>
</protein>
<dbReference type="EMBL" id="JABACI010000001">
    <property type="protein sequence ID" value="NLP83095.1"/>
    <property type="molecule type" value="Genomic_DNA"/>
</dbReference>
<comment type="caution">
    <text evidence="1">The sequence shown here is derived from an EMBL/GenBank/DDBJ whole genome shotgun (WGS) entry which is preliminary data.</text>
</comment>
<proteinExistence type="predicted"/>